<comment type="caution">
    <text evidence="1">The sequence shown here is derived from an EMBL/GenBank/DDBJ whole genome shotgun (WGS) entry which is preliminary data.</text>
</comment>
<organism evidence="1">
    <name type="scientific">bioreactor metagenome</name>
    <dbReference type="NCBI Taxonomy" id="1076179"/>
    <lineage>
        <taxon>unclassified sequences</taxon>
        <taxon>metagenomes</taxon>
        <taxon>ecological metagenomes</taxon>
    </lineage>
</organism>
<accession>A0A645DLX0</accession>
<sequence length="62" mass="6717">MIKVARISGRYPPKMRDALARRRSARAELGPLRSWRTVGAGEVGAEAGRSLIRVLTRSGPSA</sequence>
<reference evidence="1" key="1">
    <citation type="submission" date="2019-08" db="EMBL/GenBank/DDBJ databases">
        <authorList>
            <person name="Kucharzyk K."/>
            <person name="Murdoch R.W."/>
            <person name="Higgins S."/>
            <person name="Loffler F."/>
        </authorList>
    </citation>
    <scope>NUCLEOTIDE SEQUENCE</scope>
</reference>
<dbReference type="EMBL" id="VSSQ01037599">
    <property type="protein sequence ID" value="MPM90326.1"/>
    <property type="molecule type" value="Genomic_DNA"/>
</dbReference>
<gene>
    <name evidence="1" type="ORF">SDC9_137447</name>
</gene>
<proteinExistence type="predicted"/>
<evidence type="ECO:0000313" key="1">
    <source>
        <dbReference type="EMBL" id="MPM90326.1"/>
    </source>
</evidence>
<protein>
    <submittedName>
        <fullName evidence="1">Uncharacterized protein</fullName>
    </submittedName>
</protein>
<dbReference type="AlphaFoldDB" id="A0A645DLX0"/>
<name>A0A645DLX0_9ZZZZ</name>